<dbReference type="Pfam" id="PF01266">
    <property type="entry name" value="DAO"/>
    <property type="match status" value="1"/>
</dbReference>
<dbReference type="Gene3D" id="3.50.50.60">
    <property type="entry name" value="FAD/NAD(P)-binding domain"/>
    <property type="match status" value="2"/>
</dbReference>
<evidence type="ECO:0000313" key="4">
    <source>
        <dbReference type="Proteomes" id="UP001500731"/>
    </source>
</evidence>
<dbReference type="Proteomes" id="UP001500731">
    <property type="component" value="Unassembled WGS sequence"/>
</dbReference>
<comment type="caution">
    <text evidence="3">The sequence shown here is derived from an EMBL/GenBank/DDBJ whole genome shotgun (WGS) entry which is preliminary data.</text>
</comment>
<evidence type="ECO:0000313" key="3">
    <source>
        <dbReference type="EMBL" id="GAA4478754.1"/>
    </source>
</evidence>
<dbReference type="EMBL" id="BAABGP010000003">
    <property type="protein sequence ID" value="GAA4478754.1"/>
    <property type="molecule type" value="Genomic_DNA"/>
</dbReference>
<accession>A0ABP8P2H7</accession>
<sequence>MHTVVIGGGIVGLTTAYQLASEGETVTLVDARATGLGAAEVNAGWVVPADSLPLPGPGAVLSAMKWMTQRDSPLYIKPSIKPSFLTFMLGMFRASNAKDQRAGFAAHLALMGDSISAFEDYRAHGIDFELQHNGLLMAFHDDAHMQHHLGYADLTGRYGIAPIKMLGDDVRVHEPLLKDEVRGGLFFPKELHLDPRAFGASLHAKLVEMGVEVVENAPVDGVQVAADRVVSVSSGTRIFPGDSFLLAAGAWIGPMSRLFGAHLPIRPGKGYSVEMRPYGLKGATNLYDAKVAVTPFEDRLRLAGTMEFGGLDENINRVRVDAILRAPLSYLRDWEPPAPADVKPQAGMRPVAPDGLPVMGRLPRLSNAYVAGGHGMYGVTLAPATARAMTALIRTGRIDPVLLPFSPARFRGGR</sequence>
<proteinExistence type="predicted"/>
<gene>
    <name evidence="3" type="ORF">GCM10023171_03280</name>
</gene>
<reference evidence="4" key="1">
    <citation type="journal article" date="2019" name="Int. J. Syst. Evol. Microbiol.">
        <title>The Global Catalogue of Microorganisms (GCM) 10K type strain sequencing project: providing services to taxonomists for standard genome sequencing and annotation.</title>
        <authorList>
            <consortium name="The Broad Institute Genomics Platform"/>
            <consortium name="The Broad Institute Genome Sequencing Center for Infectious Disease"/>
            <person name="Wu L."/>
            <person name="Ma J."/>
        </authorList>
    </citation>
    <scope>NUCLEOTIDE SEQUENCE [LARGE SCALE GENOMIC DNA]</scope>
    <source>
        <strain evidence="4">JCM 17839</strain>
    </source>
</reference>
<evidence type="ECO:0000256" key="1">
    <source>
        <dbReference type="ARBA" id="ARBA00023002"/>
    </source>
</evidence>
<dbReference type="SUPFAM" id="SSF51905">
    <property type="entry name" value="FAD/NAD(P)-binding domain"/>
    <property type="match status" value="1"/>
</dbReference>
<dbReference type="Gene3D" id="3.30.9.10">
    <property type="entry name" value="D-Amino Acid Oxidase, subunit A, domain 2"/>
    <property type="match status" value="1"/>
</dbReference>
<name>A0ABP8P2H7_9MICO</name>
<protein>
    <submittedName>
        <fullName evidence="3">FAD-dependent oxidoreductase</fullName>
    </submittedName>
</protein>
<keyword evidence="4" id="KW-1185">Reference proteome</keyword>
<dbReference type="RefSeq" id="WP_345183674.1">
    <property type="nucleotide sequence ID" value="NZ_BAABGP010000003.1"/>
</dbReference>
<evidence type="ECO:0000259" key="2">
    <source>
        <dbReference type="Pfam" id="PF01266"/>
    </source>
</evidence>
<dbReference type="InterPro" id="IPR006076">
    <property type="entry name" value="FAD-dep_OxRdtase"/>
</dbReference>
<organism evidence="3 4">
    <name type="scientific">Microbacterium panaciterrae</name>
    <dbReference type="NCBI Taxonomy" id="985759"/>
    <lineage>
        <taxon>Bacteria</taxon>
        <taxon>Bacillati</taxon>
        <taxon>Actinomycetota</taxon>
        <taxon>Actinomycetes</taxon>
        <taxon>Micrococcales</taxon>
        <taxon>Microbacteriaceae</taxon>
        <taxon>Microbacterium</taxon>
    </lineage>
</organism>
<dbReference type="SUPFAM" id="SSF54373">
    <property type="entry name" value="FAD-linked reductases, C-terminal domain"/>
    <property type="match status" value="1"/>
</dbReference>
<keyword evidence="1" id="KW-0560">Oxidoreductase</keyword>
<dbReference type="PANTHER" id="PTHR13847:SF289">
    <property type="entry name" value="GLYCINE OXIDASE"/>
    <property type="match status" value="1"/>
</dbReference>
<dbReference type="InterPro" id="IPR036188">
    <property type="entry name" value="FAD/NAD-bd_sf"/>
</dbReference>
<feature type="domain" description="FAD dependent oxidoreductase" evidence="2">
    <location>
        <begin position="3"/>
        <end position="392"/>
    </location>
</feature>
<dbReference type="PANTHER" id="PTHR13847">
    <property type="entry name" value="SARCOSINE DEHYDROGENASE-RELATED"/>
    <property type="match status" value="1"/>
</dbReference>